<feature type="transmembrane region" description="Helical" evidence="1">
    <location>
        <begin position="24"/>
        <end position="44"/>
    </location>
</feature>
<dbReference type="EMBL" id="JH611164">
    <property type="protein sequence ID" value="EJP73848.1"/>
    <property type="molecule type" value="Genomic_DNA"/>
</dbReference>
<keyword evidence="1" id="KW-0812">Transmembrane</keyword>
<accession>J5KI71</accession>
<feature type="transmembrane region" description="Helical" evidence="1">
    <location>
        <begin position="126"/>
        <end position="144"/>
    </location>
</feature>
<reference evidence="2 3" key="1">
    <citation type="journal article" date="2012" name="ISME J.">
        <title>Genomic insights to SAR86, an abundant and uncultivated marine bacterial lineage.</title>
        <authorList>
            <person name="Dupont C.L."/>
            <person name="Rusch D.B."/>
            <person name="Yooseph S."/>
            <person name="Lombardo M.J."/>
            <person name="Richter R.A."/>
            <person name="Valas R."/>
            <person name="Novotny M."/>
            <person name="Yee-Greenbaum J."/>
            <person name="Selengut J.D."/>
            <person name="Haft D.H."/>
            <person name="Halpern A.L."/>
            <person name="Lasken R.S."/>
            <person name="Nealson K."/>
            <person name="Friedman R."/>
            <person name="Venter J.C."/>
        </authorList>
    </citation>
    <scope>NUCLEOTIDE SEQUENCE [LARGE SCALE GENOMIC DNA]</scope>
</reference>
<keyword evidence="1" id="KW-1133">Transmembrane helix</keyword>
<gene>
    <name evidence="2" type="ORF">NT02SARS_0431</name>
</gene>
<sequence length="150" mass="16769">MAKITQKGMWIKISSLKGADKENYIISNVCLLIGAIAWGFHLASVGALGGEYAEDAITATEFNIARICVVIFWGIGIYFYSKFLATQDELLKKYHSYLAVGGFLGFVLIGMILSLLSPYFGFKPTFYEYILASLFGIFIAAFKFHRKYLS</sequence>
<feature type="transmembrane region" description="Helical" evidence="1">
    <location>
        <begin position="64"/>
        <end position="85"/>
    </location>
</feature>
<name>J5KI71_9GAMM</name>
<protein>
    <submittedName>
        <fullName evidence="2">Uncharacterized protein</fullName>
    </submittedName>
</protein>
<feature type="transmembrane region" description="Helical" evidence="1">
    <location>
        <begin position="97"/>
        <end position="120"/>
    </location>
</feature>
<proteinExistence type="predicted"/>
<evidence type="ECO:0000256" key="1">
    <source>
        <dbReference type="SAM" id="Phobius"/>
    </source>
</evidence>
<dbReference type="AlphaFoldDB" id="J5KI71"/>
<keyword evidence="1" id="KW-0472">Membrane</keyword>
<organism evidence="2 3">
    <name type="scientific">SAR86 cluster bacterium SAR86B</name>
    <dbReference type="NCBI Taxonomy" id="1123867"/>
    <lineage>
        <taxon>Bacteria</taxon>
        <taxon>Pseudomonadati</taxon>
        <taxon>Pseudomonadota</taxon>
        <taxon>Gammaproteobacteria</taxon>
        <taxon>SAR86 cluster</taxon>
    </lineage>
</organism>
<dbReference type="HOGENOM" id="CLU_1739246_0_0_6"/>
<evidence type="ECO:0000313" key="3">
    <source>
        <dbReference type="Proteomes" id="UP000010116"/>
    </source>
</evidence>
<dbReference type="Proteomes" id="UP000010116">
    <property type="component" value="Unassembled WGS sequence"/>
</dbReference>
<evidence type="ECO:0000313" key="2">
    <source>
        <dbReference type="EMBL" id="EJP73848.1"/>
    </source>
</evidence>